<dbReference type="KEGG" id="emar:D1013_02990"/>
<evidence type="ECO:0000313" key="3">
    <source>
        <dbReference type="EMBL" id="AYN66419.1"/>
    </source>
</evidence>
<keyword evidence="4" id="KW-1185">Reference proteome</keyword>
<dbReference type="InterPro" id="IPR013538">
    <property type="entry name" value="ASHA1/2-like_C"/>
</dbReference>
<dbReference type="AlphaFoldDB" id="A0A3G2L2D2"/>
<name>A0A3G2L2D2_9FLAO</name>
<dbReference type="InterPro" id="IPR023393">
    <property type="entry name" value="START-like_dom_sf"/>
</dbReference>
<proteinExistence type="inferred from homology"/>
<reference evidence="3 4" key="1">
    <citation type="submission" date="2018-08" db="EMBL/GenBank/DDBJ databases">
        <title>The reduced genetic potential of extracellular carbohydrate catabolism in Euzebyella marina RN62, a Flavobacteriia bacterium isolated from the hadal water.</title>
        <authorList>
            <person name="Xue C."/>
        </authorList>
    </citation>
    <scope>NUCLEOTIDE SEQUENCE [LARGE SCALE GENOMIC DNA]</scope>
    <source>
        <strain evidence="3 4">RN62</strain>
    </source>
</reference>
<dbReference type="Gene3D" id="3.30.530.20">
    <property type="match status" value="1"/>
</dbReference>
<organism evidence="3 4">
    <name type="scientific">Euzebyella marina</name>
    <dbReference type="NCBI Taxonomy" id="1761453"/>
    <lineage>
        <taxon>Bacteria</taxon>
        <taxon>Pseudomonadati</taxon>
        <taxon>Bacteroidota</taxon>
        <taxon>Flavobacteriia</taxon>
        <taxon>Flavobacteriales</taxon>
        <taxon>Flavobacteriaceae</taxon>
        <taxon>Euzebyella</taxon>
    </lineage>
</organism>
<dbReference type="OrthoDB" id="384974at2"/>
<dbReference type="Proteomes" id="UP000276309">
    <property type="component" value="Chromosome"/>
</dbReference>
<dbReference type="RefSeq" id="WP_121847471.1">
    <property type="nucleotide sequence ID" value="NZ_CP032050.1"/>
</dbReference>
<evidence type="ECO:0000259" key="2">
    <source>
        <dbReference type="Pfam" id="PF08327"/>
    </source>
</evidence>
<accession>A0A3G2L2D2</accession>
<evidence type="ECO:0000256" key="1">
    <source>
        <dbReference type="ARBA" id="ARBA00006817"/>
    </source>
</evidence>
<protein>
    <submittedName>
        <fullName evidence="3">Polyketide cyclase</fullName>
    </submittedName>
</protein>
<gene>
    <name evidence="3" type="ORF">D1013_02990</name>
</gene>
<dbReference type="SUPFAM" id="SSF55961">
    <property type="entry name" value="Bet v1-like"/>
    <property type="match status" value="1"/>
</dbReference>
<feature type="domain" description="Activator of Hsp90 ATPase homologue 1/2-like C-terminal" evidence="2">
    <location>
        <begin position="13"/>
        <end position="134"/>
    </location>
</feature>
<dbReference type="EMBL" id="CP032050">
    <property type="protein sequence ID" value="AYN66419.1"/>
    <property type="molecule type" value="Genomic_DNA"/>
</dbReference>
<evidence type="ECO:0000313" key="4">
    <source>
        <dbReference type="Proteomes" id="UP000276309"/>
    </source>
</evidence>
<sequence length="137" mass="15749">MKMITIGTTVEVDKEKVWQFWTQPEHIIHWNSASDDWHTPKAESDLRTGGRFTSRMEAKNGSMGFDFGGTFDEVNPPELLNYTLDDGRKVSVKFEENEGVTKVTESFEPEDQNPLEMQEQGWQAILNNFKKYAESIA</sequence>
<comment type="similarity">
    <text evidence="1">Belongs to the AHA1 family.</text>
</comment>
<dbReference type="Pfam" id="PF08327">
    <property type="entry name" value="AHSA1"/>
    <property type="match status" value="1"/>
</dbReference>
<dbReference type="CDD" id="cd08897">
    <property type="entry name" value="SRPBCC_CalC_Aha1-like_4"/>
    <property type="match status" value="1"/>
</dbReference>